<protein>
    <recommendedName>
        <fullName evidence="8">Major facilitator superfamily (MFS) profile domain-containing protein</fullName>
    </recommendedName>
</protein>
<dbReference type="GO" id="GO:0016020">
    <property type="term" value="C:membrane"/>
    <property type="evidence" value="ECO:0007669"/>
    <property type="project" value="UniProtKB-SubCell"/>
</dbReference>
<gene>
    <name evidence="9" type="ORF">CAC42_5208</name>
</gene>
<feature type="transmembrane region" description="Helical" evidence="7">
    <location>
        <begin position="166"/>
        <end position="189"/>
    </location>
</feature>
<dbReference type="PANTHER" id="PTHR23506">
    <property type="entry name" value="GH10249P"/>
    <property type="match status" value="1"/>
</dbReference>
<evidence type="ECO:0000256" key="2">
    <source>
        <dbReference type="ARBA" id="ARBA00022448"/>
    </source>
</evidence>
<dbReference type="EMBL" id="NKHZ01000039">
    <property type="protein sequence ID" value="PNS18669.1"/>
    <property type="molecule type" value="Genomic_DNA"/>
</dbReference>
<dbReference type="Pfam" id="PF07690">
    <property type="entry name" value="MFS_1"/>
    <property type="match status" value="1"/>
</dbReference>
<dbReference type="CDD" id="cd17325">
    <property type="entry name" value="MFS_MdtG_SLC18_like"/>
    <property type="match status" value="1"/>
</dbReference>
<comment type="caution">
    <text evidence="9">The sequence shown here is derived from an EMBL/GenBank/DDBJ whole genome shotgun (WGS) entry which is preliminary data.</text>
</comment>
<keyword evidence="5 7" id="KW-0472">Membrane</keyword>
<evidence type="ECO:0000313" key="10">
    <source>
        <dbReference type="Proteomes" id="UP000243797"/>
    </source>
</evidence>
<dbReference type="InterPro" id="IPR020846">
    <property type="entry name" value="MFS_dom"/>
</dbReference>
<feature type="transmembrane region" description="Helical" evidence="7">
    <location>
        <begin position="132"/>
        <end position="154"/>
    </location>
</feature>
<feature type="domain" description="Major facilitator superfamily (MFS) profile" evidence="8">
    <location>
        <begin position="35"/>
        <end position="485"/>
    </location>
</feature>
<dbReference type="InParanoid" id="A0A2K1QUI1"/>
<evidence type="ECO:0000256" key="3">
    <source>
        <dbReference type="ARBA" id="ARBA00022692"/>
    </source>
</evidence>
<evidence type="ECO:0000256" key="1">
    <source>
        <dbReference type="ARBA" id="ARBA00004141"/>
    </source>
</evidence>
<dbReference type="SUPFAM" id="SSF103473">
    <property type="entry name" value="MFS general substrate transporter"/>
    <property type="match status" value="1"/>
</dbReference>
<accession>A0A2K1QUI1</accession>
<feature type="region of interest" description="Disordered" evidence="6">
    <location>
        <begin position="225"/>
        <end position="263"/>
    </location>
</feature>
<feature type="transmembrane region" description="Helical" evidence="7">
    <location>
        <begin position="32"/>
        <end position="56"/>
    </location>
</feature>
<feature type="transmembrane region" description="Helical" evidence="7">
    <location>
        <begin position="383"/>
        <end position="405"/>
    </location>
</feature>
<feature type="transmembrane region" description="Helical" evidence="7">
    <location>
        <begin position="328"/>
        <end position="348"/>
    </location>
</feature>
<dbReference type="InterPro" id="IPR050930">
    <property type="entry name" value="MFS_Vesicular_Transporter"/>
</dbReference>
<dbReference type="GO" id="GO:0022857">
    <property type="term" value="F:transmembrane transporter activity"/>
    <property type="evidence" value="ECO:0007669"/>
    <property type="project" value="InterPro"/>
</dbReference>
<feature type="transmembrane region" description="Helical" evidence="7">
    <location>
        <begin position="195"/>
        <end position="214"/>
    </location>
</feature>
<dbReference type="STRING" id="2082308.A0A2K1QUI1"/>
<evidence type="ECO:0000256" key="6">
    <source>
        <dbReference type="SAM" id="MobiDB-lite"/>
    </source>
</evidence>
<evidence type="ECO:0000256" key="5">
    <source>
        <dbReference type="ARBA" id="ARBA00023136"/>
    </source>
</evidence>
<organism evidence="9 10">
    <name type="scientific">Sphaceloma murrayae</name>
    <dbReference type="NCBI Taxonomy" id="2082308"/>
    <lineage>
        <taxon>Eukaryota</taxon>
        <taxon>Fungi</taxon>
        <taxon>Dikarya</taxon>
        <taxon>Ascomycota</taxon>
        <taxon>Pezizomycotina</taxon>
        <taxon>Dothideomycetes</taxon>
        <taxon>Dothideomycetidae</taxon>
        <taxon>Myriangiales</taxon>
        <taxon>Elsinoaceae</taxon>
        <taxon>Sphaceloma</taxon>
    </lineage>
</organism>
<feature type="transmembrane region" description="Helical" evidence="7">
    <location>
        <begin position="76"/>
        <end position="96"/>
    </location>
</feature>
<evidence type="ECO:0000256" key="7">
    <source>
        <dbReference type="SAM" id="Phobius"/>
    </source>
</evidence>
<sequence length="492" mass="52616">MANKHLLKLKSTLQFDKDYNVKPAGLSWRSNTFFIVATVAIGLFTDLFLYGLVVPILPYMLQDRVGLPEEQVQSHVSGLLAAYAGASVLFSPIAGYLADKTSTRQAPFLLGLTALLLATMLLFVGQNVPTLAIARILQGISAAFVWTIGLALCLETVGPENLGKTIGSIFSFISVGNLLAPMLGGVLYSKTGFPGVFGLAFAILLIDFTMRLLVIEKKVAKRYEQHEGGNGQGPPLNSQRDEVDGDGDDEDRSEEQPLLGKEKDRFKLSEDQPAIARRITILPCLSDPRLLTAFLVAFVQALLLGNFDATVPTTGQELFGFDSLKSGLLFLPLGAFDLVVGPLAGWFVDKYGTKPGAVVGYGYLVPVLVLLRLPHAGGKDQIILYGGLLALCGVGLAVIGAPSIVEAGSVVQKYYEANPDFFGEQGPYAQLYGLNSMVFSAGLAVGPELAGELKQKLGYGNMNIVLAVISFLTAALSFAYLGGKPRFLASRK</sequence>
<name>A0A2K1QUI1_9PEZI</name>
<dbReference type="PROSITE" id="PS50850">
    <property type="entry name" value="MFS"/>
    <property type="match status" value="1"/>
</dbReference>
<dbReference type="InterPro" id="IPR011701">
    <property type="entry name" value="MFS"/>
</dbReference>
<dbReference type="Gene3D" id="1.20.1250.20">
    <property type="entry name" value="MFS general substrate transporter like domains"/>
    <property type="match status" value="1"/>
</dbReference>
<feature type="transmembrane region" description="Helical" evidence="7">
    <location>
        <begin position="464"/>
        <end position="483"/>
    </location>
</feature>
<dbReference type="OrthoDB" id="5086884at2759"/>
<keyword evidence="3 7" id="KW-0812">Transmembrane</keyword>
<keyword evidence="2" id="KW-0813">Transport</keyword>
<feature type="transmembrane region" description="Helical" evidence="7">
    <location>
        <begin position="108"/>
        <end position="126"/>
    </location>
</feature>
<dbReference type="AlphaFoldDB" id="A0A2K1QUI1"/>
<evidence type="ECO:0000313" key="9">
    <source>
        <dbReference type="EMBL" id="PNS18669.1"/>
    </source>
</evidence>
<dbReference type="InterPro" id="IPR036259">
    <property type="entry name" value="MFS_trans_sf"/>
</dbReference>
<proteinExistence type="predicted"/>
<comment type="subcellular location">
    <subcellularLocation>
        <location evidence="1">Membrane</location>
        <topology evidence="1">Multi-pass membrane protein</topology>
    </subcellularLocation>
</comment>
<keyword evidence="10" id="KW-1185">Reference proteome</keyword>
<evidence type="ECO:0000256" key="4">
    <source>
        <dbReference type="ARBA" id="ARBA00022989"/>
    </source>
</evidence>
<dbReference type="PANTHER" id="PTHR23506:SF37">
    <property type="entry name" value="MAJOR FACILITATOR SUPERFAMILY (MFS) PROFILE DOMAIN-CONTAINING PROTEIN"/>
    <property type="match status" value="1"/>
</dbReference>
<dbReference type="Proteomes" id="UP000243797">
    <property type="component" value="Unassembled WGS sequence"/>
</dbReference>
<reference evidence="9 10" key="1">
    <citation type="submission" date="2017-06" db="EMBL/GenBank/DDBJ databases">
        <title>Draft genome sequence of a variant of Elsinoe murrayae.</title>
        <authorList>
            <person name="Cheng Q."/>
        </authorList>
    </citation>
    <scope>NUCLEOTIDE SEQUENCE [LARGE SCALE GENOMIC DNA]</scope>
    <source>
        <strain evidence="9 10">CQ-2017a</strain>
    </source>
</reference>
<keyword evidence="4 7" id="KW-1133">Transmembrane helix</keyword>
<feature type="transmembrane region" description="Helical" evidence="7">
    <location>
        <begin position="354"/>
        <end position="371"/>
    </location>
</feature>
<evidence type="ECO:0000259" key="8">
    <source>
        <dbReference type="PROSITE" id="PS50850"/>
    </source>
</evidence>
<feature type="compositionally biased region" description="Acidic residues" evidence="6">
    <location>
        <begin position="243"/>
        <end position="253"/>
    </location>
</feature>